<feature type="domain" description="Glycoside hydrolase family 20 catalytic" evidence="7">
    <location>
        <begin position="160"/>
        <end position="470"/>
    </location>
</feature>
<proteinExistence type="inferred from homology"/>
<feature type="domain" description="Beta-hexosaminidase bacterial type N-terminal" evidence="8">
    <location>
        <begin position="31"/>
        <end position="153"/>
    </location>
</feature>
<organism evidence="9 10">
    <name type="scientific">Abyssalbus ytuae</name>
    <dbReference type="NCBI Taxonomy" id="2926907"/>
    <lineage>
        <taxon>Bacteria</taxon>
        <taxon>Pseudomonadati</taxon>
        <taxon>Bacteroidota</taxon>
        <taxon>Flavobacteriia</taxon>
        <taxon>Flavobacteriales</taxon>
        <taxon>Flavobacteriaceae</taxon>
        <taxon>Abyssalbus</taxon>
    </lineage>
</organism>
<gene>
    <name evidence="9" type="ORF">MQE35_09850</name>
</gene>
<sequence>MRTLLIYSLFLTLIFISCKNPEKNLAYNDRPNVIPAIQKWEPAKGFFTLTSTSQIKVDKNHKDLAKTFADDLNLLTGINVPVENNNILKAAINIIIDSTDISLSKEAYSISIDDNIHIKASNKSGAFYATQTLLQILKQDSLHVTIPKGKITDFPMIKERAFMLDIGRKYFSMDYIKKTIRNMAWYKQNVFHIHFSDWCGFRLKSDKFRGLASDKAYSKAEIREIQDYAKKYNIMVVPEIDLPAHATEILKYNPNFGFKCESMQTSGWLPDSVNVAKKGWILNITKPEVRTFVAELLDEFIPLFDAPYFHVGGDEWQYDEQKHACDELMQYTKKRGFEHPGDVYVEWINEINKQVKSYGKTTQIWNWWRFSPNAEKQNKTSIQPDLDIVINVWNRSRQKEILKDGYNVILTPETGLGSLYITPGSNGKKAGDYGYFDSKYNYETWEPITHEQIRGYKICMWADNVENREDTWFDKFADLPKAVFSEKVWGKKTSKKIEDFYKRVELIGLAPSE</sequence>
<dbReference type="SUPFAM" id="SSF55545">
    <property type="entry name" value="beta-N-acetylhexosaminidase-like domain"/>
    <property type="match status" value="1"/>
</dbReference>
<evidence type="ECO:0000259" key="8">
    <source>
        <dbReference type="Pfam" id="PF02838"/>
    </source>
</evidence>
<reference evidence="9" key="1">
    <citation type="submission" date="2022-03" db="EMBL/GenBank/DDBJ databases">
        <title>Description of Abyssus ytuae gen. nov., sp. nov., a novel member of the family Flavobacteriaceae isolated from the sediment of Mariana Trench.</title>
        <authorList>
            <person name="Zhang J."/>
            <person name="Xu X."/>
        </authorList>
    </citation>
    <scope>NUCLEOTIDE SEQUENCE</scope>
    <source>
        <strain evidence="9">MT3330</strain>
    </source>
</reference>
<dbReference type="InterPro" id="IPR017853">
    <property type="entry name" value="GH"/>
</dbReference>
<evidence type="ECO:0000256" key="5">
    <source>
        <dbReference type="ARBA" id="ARBA00023295"/>
    </source>
</evidence>
<dbReference type="Pfam" id="PF00728">
    <property type="entry name" value="Glyco_hydro_20"/>
    <property type="match status" value="1"/>
</dbReference>
<dbReference type="Gene3D" id="3.20.20.80">
    <property type="entry name" value="Glycosidases"/>
    <property type="match status" value="1"/>
</dbReference>
<evidence type="ECO:0000256" key="4">
    <source>
        <dbReference type="ARBA" id="ARBA00022801"/>
    </source>
</evidence>
<comment type="similarity">
    <text evidence="2">Belongs to the glycosyl hydrolase 20 family.</text>
</comment>
<evidence type="ECO:0000259" key="7">
    <source>
        <dbReference type="Pfam" id="PF00728"/>
    </source>
</evidence>
<dbReference type="RefSeq" id="WP_255841188.1">
    <property type="nucleotide sequence ID" value="NZ_CP094358.1"/>
</dbReference>
<dbReference type="SUPFAM" id="SSF51445">
    <property type="entry name" value="(Trans)glycosidases"/>
    <property type="match status" value="1"/>
</dbReference>
<dbReference type="EC" id="3.2.1.52" evidence="3"/>
<dbReference type="Gene3D" id="3.30.379.10">
    <property type="entry name" value="Chitobiase/beta-hexosaminidase domain 2-like"/>
    <property type="match status" value="1"/>
</dbReference>
<evidence type="ECO:0000256" key="2">
    <source>
        <dbReference type="ARBA" id="ARBA00006285"/>
    </source>
</evidence>
<accession>A0A9E6ZY57</accession>
<dbReference type="InterPro" id="IPR015882">
    <property type="entry name" value="HEX_bac_N"/>
</dbReference>
<keyword evidence="4" id="KW-0378">Hydrolase</keyword>
<dbReference type="PANTHER" id="PTHR22600">
    <property type="entry name" value="BETA-HEXOSAMINIDASE"/>
    <property type="match status" value="1"/>
</dbReference>
<dbReference type="InterPro" id="IPR025705">
    <property type="entry name" value="Beta_hexosaminidase_sua/sub"/>
</dbReference>
<evidence type="ECO:0000256" key="3">
    <source>
        <dbReference type="ARBA" id="ARBA00012663"/>
    </source>
</evidence>
<feature type="active site" description="Proton donor" evidence="6">
    <location>
        <position position="315"/>
    </location>
</feature>
<dbReference type="PROSITE" id="PS51257">
    <property type="entry name" value="PROKAR_LIPOPROTEIN"/>
    <property type="match status" value="1"/>
</dbReference>
<dbReference type="GO" id="GO:0030203">
    <property type="term" value="P:glycosaminoglycan metabolic process"/>
    <property type="evidence" value="ECO:0007669"/>
    <property type="project" value="TreeGrafter"/>
</dbReference>
<comment type="catalytic activity">
    <reaction evidence="1">
        <text>Hydrolysis of terminal non-reducing N-acetyl-D-hexosamine residues in N-acetyl-beta-D-hexosaminides.</text>
        <dbReference type="EC" id="3.2.1.52"/>
    </reaction>
</comment>
<name>A0A9E6ZY57_9FLAO</name>
<dbReference type="InterPro" id="IPR015883">
    <property type="entry name" value="Glyco_hydro_20_cat"/>
</dbReference>
<dbReference type="EMBL" id="CP094358">
    <property type="protein sequence ID" value="UOB16041.1"/>
    <property type="molecule type" value="Genomic_DNA"/>
</dbReference>
<dbReference type="PANTHER" id="PTHR22600:SF57">
    <property type="entry name" value="BETA-N-ACETYLHEXOSAMINIDASE"/>
    <property type="match status" value="1"/>
</dbReference>
<dbReference type="PRINTS" id="PR00738">
    <property type="entry name" value="GLHYDRLASE20"/>
</dbReference>
<evidence type="ECO:0000313" key="10">
    <source>
        <dbReference type="Proteomes" id="UP000831290"/>
    </source>
</evidence>
<dbReference type="GO" id="GO:0004563">
    <property type="term" value="F:beta-N-acetylhexosaminidase activity"/>
    <property type="evidence" value="ECO:0007669"/>
    <property type="project" value="UniProtKB-EC"/>
</dbReference>
<dbReference type="GO" id="GO:0005975">
    <property type="term" value="P:carbohydrate metabolic process"/>
    <property type="evidence" value="ECO:0007669"/>
    <property type="project" value="InterPro"/>
</dbReference>
<dbReference type="Pfam" id="PF02838">
    <property type="entry name" value="Glyco_hydro_20b"/>
    <property type="match status" value="1"/>
</dbReference>
<dbReference type="KEGG" id="fbm:MQE35_09850"/>
<evidence type="ECO:0000313" key="9">
    <source>
        <dbReference type="EMBL" id="UOB16041.1"/>
    </source>
</evidence>
<protein>
    <recommendedName>
        <fullName evidence="3">beta-N-acetylhexosaminidase</fullName>
        <ecNumber evidence="3">3.2.1.52</ecNumber>
    </recommendedName>
</protein>
<keyword evidence="5" id="KW-0326">Glycosidase</keyword>
<dbReference type="InterPro" id="IPR029018">
    <property type="entry name" value="Hex-like_dom2"/>
</dbReference>
<keyword evidence="10" id="KW-1185">Reference proteome</keyword>
<dbReference type="AlphaFoldDB" id="A0A9E6ZY57"/>
<dbReference type="GO" id="GO:0016020">
    <property type="term" value="C:membrane"/>
    <property type="evidence" value="ECO:0007669"/>
    <property type="project" value="TreeGrafter"/>
</dbReference>
<evidence type="ECO:0000256" key="1">
    <source>
        <dbReference type="ARBA" id="ARBA00001231"/>
    </source>
</evidence>
<evidence type="ECO:0000256" key="6">
    <source>
        <dbReference type="PIRSR" id="PIRSR625705-1"/>
    </source>
</evidence>
<dbReference type="Proteomes" id="UP000831290">
    <property type="component" value="Chromosome"/>
</dbReference>